<accession>A0ABS4A7J6</accession>
<dbReference type="RefSeq" id="WP_209296690.1">
    <property type="nucleotide sequence ID" value="NZ_JAGIKT010000130.1"/>
</dbReference>
<keyword evidence="2" id="KW-1185">Reference proteome</keyword>
<proteinExistence type="predicted"/>
<evidence type="ECO:0000313" key="2">
    <source>
        <dbReference type="Proteomes" id="UP000669317"/>
    </source>
</evidence>
<dbReference type="Proteomes" id="UP000669317">
    <property type="component" value="Unassembled WGS sequence"/>
</dbReference>
<evidence type="ECO:0000313" key="1">
    <source>
        <dbReference type="EMBL" id="MBP0116390.1"/>
    </source>
</evidence>
<gene>
    <name evidence="1" type="ORF">JWS04_36120</name>
</gene>
<organism evidence="1 2">
    <name type="scientific">Bradyrhizobium vignae</name>
    <dbReference type="NCBI Taxonomy" id="1549949"/>
    <lineage>
        <taxon>Bacteria</taxon>
        <taxon>Pseudomonadati</taxon>
        <taxon>Pseudomonadota</taxon>
        <taxon>Alphaproteobacteria</taxon>
        <taxon>Hyphomicrobiales</taxon>
        <taxon>Nitrobacteraceae</taxon>
        <taxon>Bradyrhizobium</taxon>
    </lineage>
</organism>
<sequence>MIIFPFGFYILDGKRPIYLGNNFEAQETMRNWMRLNPDKVLLRSDMVGATEIFTEFLGCDRTAVSATMCQGFPLLFKTTRSAHGVAAEIRRYDAYDDSIRGHTEIVQMYQRLH</sequence>
<comment type="caution">
    <text evidence="1">The sequence shown here is derived from an EMBL/GenBank/DDBJ whole genome shotgun (WGS) entry which is preliminary data.</text>
</comment>
<reference evidence="1 2" key="1">
    <citation type="submission" date="2021-03" db="EMBL/GenBank/DDBJ databases">
        <title>Genome Sequence of Bradyrhizobium vignae strain ISRA400.</title>
        <authorList>
            <person name="Tisa L.S."/>
            <person name="Svistoonoff S."/>
            <person name="Hocher V."/>
            <person name="Fall S."/>
            <person name="Zaiya A."/>
            <person name="Naing D."/>
            <person name="Niang N."/>
            <person name="Diouf A."/>
            <person name="Dasylva M.C."/>
            <person name="Toure O."/>
            <person name="Gueye M."/>
            <person name="Gully D."/>
            <person name="Tisseyre P."/>
            <person name="Simpson S."/>
            <person name="Morris K."/>
            <person name="Thomas W.K."/>
        </authorList>
    </citation>
    <scope>NUCLEOTIDE SEQUENCE [LARGE SCALE GENOMIC DNA]</scope>
    <source>
        <strain evidence="1 2">ISRA400</strain>
    </source>
</reference>
<dbReference type="EMBL" id="JAGIKT010000130">
    <property type="protein sequence ID" value="MBP0116390.1"/>
    <property type="molecule type" value="Genomic_DNA"/>
</dbReference>
<protein>
    <submittedName>
        <fullName evidence="1">Uncharacterized protein</fullName>
    </submittedName>
</protein>
<name>A0ABS4A7J6_9BRAD</name>